<evidence type="ECO:0000259" key="7">
    <source>
        <dbReference type="Pfam" id="PF00361"/>
    </source>
</evidence>
<keyword evidence="5" id="KW-0813">Transport</keyword>
<feature type="transmembrane region" description="Helical" evidence="5">
    <location>
        <begin position="243"/>
        <end position="266"/>
    </location>
</feature>
<keyword evidence="5" id="KW-0874">Quinone</keyword>
<sequence length="497" mass="55572">MLITWTHIILLLPILIIGMTTVIVMLSIAYRRNLLLHTSLTIFGFSLAIISVGLVWDQRARNFLQLICVDDFSILYIILVLVSGLSSSVLAYKWLLIYPSNNRDEFYLLLLISSIGGILLATTNHLVILFLGMELISLPLFGLIGYSFFNKFSLEASIKYIILSGVSSSFILFGIALIYAATGFLSFTSISQLLRLHIIASNQSILMSTIGLGMMMVGFGFKLSLVPFHLWTPDVYQGAPSSISLYLTTSSKIAVISVLIRLLMVFPNQYNKVFCIFLLGIACCSALFGNLMAIKQDNIKRVLAYSSIAHTGYVLIGVIAILRVNHPMALETIGIYLISYVLTSIGAFGIINVVSFFYANEDTDVDSLFVYRGLFWHQPMLSVLFTIIILSLAGIPMTLGFIGKFYLFVLGIDSKLWWLTIFIAMSSVISIFYYLRIIINLYLSPINRLNINSDSLSSWSVTPDKIIVIIVSFSILFLGLYPKPLIYFMHLIYPPVL</sequence>
<comment type="catalytic activity">
    <reaction evidence="5">
        <text>a quinone + NADH + 5 H(+)(in) = a quinol + NAD(+) + 4 H(+)(out)</text>
        <dbReference type="Rhea" id="RHEA:57888"/>
        <dbReference type="ChEBI" id="CHEBI:15378"/>
        <dbReference type="ChEBI" id="CHEBI:24646"/>
        <dbReference type="ChEBI" id="CHEBI:57540"/>
        <dbReference type="ChEBI" id="CHEBI:57945"/>
        <dbReference type="ChEBI" id="CHEBI:132124"/>
    </reaction>
</comment>
<dbReference type="RefSeq" id="WP_015344728.1">
    <property type="nucleotide sequence ID" value="NC_020075.1"/>
</dbReference>
<feature type="transmembrane region" description="Helical" evidence="5">
    <location>
        <begin position="63"/>
        <end position="86"/>
    </location>
</feature>
<feature type="transmembrane region" description="Helical" evidence="5">
    <location>
        <begin position="416"/>
        <end position="443"/>
    </location>
</feature>
<comment type="subunit">
    <text evidence="5">NDH-1 is composed of 13 different subunits. Subunits NuoA, H, J, K, L, M, N constitute the membrane sector of the complex.</text>
</comment>
<keyword evidence="4 5" id="KW-0472">Membrane</keyword>
<feature type="transmembrane region" description="Helical" evidence="5">
    <location>
        <begin position="463"/>
        <end position="481"/>
    </location>
</feature>
<dbReference type="EC" id="7.1.1.-" evidence="5"/>
<feature type="transmembrane region" description="Helical" evidence="5">
    <location>
        <begin position="34"/>
        <end position="56"/>
    </location>
</feature>
<evidence type="ECO:0000256" key="6">
    <source>
        <dbReference type="RuleBase" id="RU000320"/>
    </source>
</evidence>
<keyword evidence="2 5" id="KW-0812">Transmembrane</keyword>
<dbReference type="InterPro" id="IPR001750">
    <property type="entry name" value="ND/Mrp_TM"/>
</dbReference>
<dbReference type="HAMAP" id="MF_00445">
    <property type="entry name" value="NDH1_NuoN_1"/>
    <property type="match status" value="1"/>
</dbReference>
<feature type="transmembrane region" description="Helical" evidence="5">
    <location>
        <begin position="106"/>
        <end position="122"/>
    </location>
</feature>
<name>A0ABN4AYQ3_9ENTR</name>
<dbReference type="Proteomes" id="UP000011067">
    <property type="component" value="Chromosome"/>
</dbReference>
<feature type="domain" description="NADH:quinone oxidoreductase/Mrp antiporter transmembrane" evidence="7">
    <location>
        <begin position="124"/>
        <end position="430"/>
    </location>
</feature>
<evidence type="ECO:0000256" key="5">
    <source>
        <dbReference type="HAMAP-Rule" id="MF_00445"/>
    </source>
</evidence>
<keyword evidence="5" id="KW-0520">NAD</keyword>
<dbReference type="NCBIfam" id="NF004439">
    <property type="entry name" value="PRK05777.1-1"/>
    <property type="match status" value="1"/>
</dbReference>
<gene>
    <name evidence="5 8" type="primary">nuoN</name>
    <name evidence="8" type="ORF">BCHRO640_512</name>
</gene>
<evidence type="ECO:0000256" key="1">
    <source>
        <dbReference type="ARBA" id="ARBA00004127"/>
    </source>
</evidence>
<keyword evidence="5" id="KW-0830">Ubiquinone</keyword>
<dbReference type="EMBL" id="CP003903">
    <property type="protein sequence ID" value="AGC03756.1"/>
    <property type="molecule type" value="Genomic_DNA"/>
</dbReference>
<comment type="subcellular location">
    <subcellularLocation>
        <location evidence="5">Cell membrane</location>
        <topology evidence="5">Multi-pass membrane protein</topology>
    </subcellularLocation>
    <subcellularLocation>
        <location evidence="1">Endomembrane system</location>
        <topology evidence="1">Multi-pass membrane protein</topology>
    </subcellularLocation>
    <subcellularLocation>
        <location evidence="6">Membrane</location>
        <topology evidence="6">Multi-pass membrane protein</topology>
    </subcellularLocation>
</comment>
<evidence type="ECO:0000313" key="9">
    <source>
        <dbReference type="Proteomes" id="UP000011067"/>
    </source>
</evidence>
<feature type="transmembrane region" description="Helical" evidence="5">
    <location>
        <begin position="303"/>
        <end position="322"/>
    </location>
</feature>
<proteinExistence type="inferred from homology"/>
<dbReference type="InterPro" id="IPR010096">
    <property type="entry name" value="NADH-Q_OxRdtase_suN/2"/>
</dbReference>
<keyword evidence="5" id="KW-1278">Translocase</keyword>
<feature type="transmembrane region" description="Helical" evidence="5">
    <location>
        <begin position="161"/>
        <end position="185"/>
    </location>
</feature>
<evidence type="ECO:0000256" key="3">
    <source>
        <dbReference type="ARBA" id="ARBA00022989"/>
    </source>
</evidence>
<reference evidence="8 9" key="1">
    <citation type="journal article" date="2013" name="Genome Biol. Evol.">
        <title>Sequence context of indel mutations and their effect on protein evolution in a bacterial endosymbiont.</title>
        <authorList>
            <person name="Williams L.E."/>
            <person name="Wernegreen J.J."/>
        </authorList>
    </citation>
    <scope>NUCLEOTIDE SEQUENCE [LARGE SCALE GENOMIC DNA]</scope>
    <source>
        <strain evidence="8 9">640</strain>
    </source>
</reference>
<feature type="transmembrane region" description="Helical" evidence="5">
    <location>
        <begin position="273"/>
        <end position="291"/>
    </location>
</feature>
<protein>
    <recommendedName>
        <fullName evidence="5">NADH-quinone oxidoreductase subunit N</fullName>
        <ecNumber evidence="5">7.1.1.-</ecNumber>
    </recommendedName>
    <alternativeName>
        <fullName evidence="5">NADH dehydrogenase I subunit N</fullName>
    </alternativeName>
    <alternativeName>
        <fullName evidence="5">NDH-1 subunit N</fullName>
    </alternativeName>
</protein>
<organism evidence="8 9">
    <name type="scientific">Candidatus Blochmanniella chromaiodes str. 640</name>
    <dbReference type="NCBI Taxonomy" id="1240471"/>
    <lineage>
        <taxon>Bacteria</taxon>
        <taxon>Pseudomonadati</taxon>
        <taxon>Pseudomonadota</taxon>
        <taxon>Gammaproteobacteria</taxon>
        <taxon>Enterobacterales</taxon>
        <taxon>Enterobacteriaceae</taxon>
        <taxon>ant endosymbionts</taxon>
        <taxon>Candidatus Blochmanniella</taxon>
    </lineage>
</organism>
<feature type="transmembrane region" description="Helical" evidence="5">
    <location>
        <begin position="334"/>
        <end position="359"/>
    </location>
</feature>
<accession>A0ABN4AYQ3</accession>
<comment type="function">
    <text evidence="5">NDH-1 shuttles electrons from NADH, via FMN and iron-sulfur (Fe-S) centers, to quinones in the respiratory chain. The immediate electron acceptor for the enzyme in this species is believed to be ubiquinone. Couples the redox reaction to proton translocation (for every two electrons transferred, four hydrogen ions are translocated across the cytoplasmic membrane), and thus conserves the redox energy in a proton gradient.</text>
</comment>
<dbReference type="Pfam" id="PF00361">
    <property type="entry name" value="Proton_antipo_M"/>
    <property type="match status" value="1"/>
</dbReference>
<comment type="similarity">
    <text evidence="5">Belongs to the complex I subunit 2 family.</text>
</comment>
<feature type="transmembrane region" description="Helical" evidence="5">
    <location>
        <begin position="7"/>
        <end position="28"/>
    </location>
</feature>
<evidence type="ECO:0000256" key="4">
    <source>
        <dbReference type="ARBA" id="ARBA00023136"/>
    </source>
</evidence>
<keyword evidence="5" id="KW-1003">Cell membrane</keyword>
<keyword evidence="3 5" id="KW-1133">Transmembrane helix</keyword>
<keyword evidence="9" id="KW-1185">Reference proteome</keyword>
<dbReference type="PANTHER" id="PTHR22773">
    <property type="entry name" value="NADH DEHYDROGENASE"/>
    <property type="match status" value="1"/>
</dbReference>
<evidence type="ECO:0000256" key="2">
    <source>
        <dbReference type="ARBA" id="ARBA00022692"/>
    </source>
</evidence>
<feature type="transmembrane region" description="Helical" evidence="5">
    <location>
        <begin position="205"/>
        <end position="231"/>
    </location>
</feature>
<feature type="transmembrane region" description="Helical" evidence="5">
    <location>
        <begin position="129"/>
        <end position="149"/>
    </location>
</feature>
<dbReference type="NCBIfam" id="TIGR01770">
    <property type="entry name" value="NDH_I_N"/>
    <property type="match status" value="1"/>
</dbReference>
<feature type="transmembrane region" description="Helical" evidence="5">
    <location>
        <begin position="379"/>
        <end position="409"/>
    </location>
</feature>
<evidence type="ECO:0000313" key="8">
    <source>
        <dbReference type="EMBL" id="AGC03756.1"/>
    </source>
</evidence>